<proteinExistence type="predicted"/>
<protein>
    <submittedName>
        <fullName evidence="1">Uncharacterized protein</fullName>
    </submittedName>
</protein>
<sequence length="73" mass="8440">MGLQLLLQLLKCLGLWFKCPRSPVLFLSQPNTQIKIRALRVPESVCFCPLFSLMIQSSKHSSLFPLRPRIFPR</sequence>
<evidence type="ECO:0000313" key="1">
    <source>
        <dbReference type="EMBL" id="JAN36861.1"/>
    </source>
</evidence>
<dbReference type="EMBL" id="GDIQ01057876">
    <property type="protein sequence ID" value="JAN36861.1"/>
    <property type="molecule type" value="Transcribed_RNA"/>
</dbReference>
<reference evidence="1" key="1">
    <citation type="submission" date="2015-10" db="EMBL/GenBank/DDBJ databases">
        <title>EvidentialGene: Evidence-directed Construction of Complete mRNA Transcriptomes without Genomes.</title>
        <authorList>
            <person name="Gilbert D.G."/>
        </authorList>
    </citation>
    <scope>NUCLEOTIDE SEQUENCE</scope>
</reference>
<organism evidence="1">
    <name type="scientific">Daphnia magna</name>
    <dbReference type="NCBI Taxonomy" id="35525"/>
    <lineage>
        <taxon>Eukaryota</taxon>
        <taxon>Metazoa</taxon>
        <taxon>Ecdysozoa</taxon>
        <taxon>Arthropoda</taxon>
        <taxon>Crustacea</taxon>
        <taxon>Branchiopoda</taxon>
        <taxon>Diplostraca</taxon>
        <taxon>Cladocera</taxon>
        <taxon>Anomopoda</taxon>
        <taxon>Daphniidae</taxon>
        <taxon>Daphnia</taxon>
    </lineage>
</organism>
<accession>A0A0N8E674</accession>
<dbReference type="AlphaFoldDB" id="A0A0N8E674"/>
<name>A0A0N8E674_9CRUS</name>